<feature type="region of interest" description="Disordered" evidence="1">
    <location>
        <begin position="30"/>
        <end position="63"/>
    </location>
</feature>
<protein>
    <submittedName>
        <fullName evidence="2">Putative transposase</fullName>
    </submittedName>
</protein>
<dbReference type="Proteomes" id="UP000002212">
    <property type="component" value="Plasmid pROB02"/>
</dbReference>
<evidence type="ECO:0000313" key="2">
    <source>
        <dbReference type="EMBL" id="BAH47101.1"/>
    </source>
</evidence>
<proteinExistence type="predicted"/>
<dbReference type="HOGENOM" id="CLU_2059588_0_0_11"/>
<evidence type="ECO:0000313" key="3">
    <source>
        <dbReference type="Proteomes" id="UP000002212"/>
    </source>
</evidence>
<accession>C1BDP8</accession>
<dbReference type="EMBL" id="AP011117">
    <property type="protein sequence ID" value="BAH47101.1"/>
    <property type="molecule type" value="Genomic_DNA"/>
</dbReference>
<geneLocation type="plasmid" evidence="2 3">
    <name>pROB02</name>
</geneLocation>
<dbReference type="KEGG" id="rop:ROP_pROB02-00880"/>
<gene>
    <name evidence="2" type="ordered locus">ROP_pROB02-00880</name>
</gene>
<name>C1BDP8_RHOOB</name>
<organism evidence="2 3">
    <name type="scientific">Rhodococcus opacus (strain B4)</name>
    <dbReference type="NCBI Taxonomy" id="632772"/>
    <lineage>
        <taxon>Bacteria</taxon>
        <taxon>Bacillati</taxon>
        <taxon>Actinomycetota</taxon>
        <taxon>Actinomycetes</taxon>
        <taxon>Mycobacteriales</taxon>
        <taxon>Nocardiaceae</taxon>
        <taxon>Rhodococcus</taxon>
    </lineage>
</organism>
<feature type="compositionally biased region" description="Basic and acidic residues" evidence="1">
    <location>
        <begin position="47"/>
        <end position="60"/>
    </location>
</feature>
<reference evidence="2 3" key="2">
    <citation type="submission" date="2009-03" db="EMBL/GenBank/DDBJ databases">
        <title>Comparison of the complete genome sequences of Rhodococcus erythropolis PR4 and Rhodococcus opacus B4.</title>
        <authorList>
            <person name="Takarada H."/>
            <person name="Sekine M."/>
            <person name="Hosoyama A."/>
            <person name="Yamada R."/>
            <person name="Fujisawa T."/>
            <person name="Omata S."/>
            <person name="Shimizu A."/>
            <person name="Tsukatani N."/>
            <person name="Tanikawa S."/>
            <person name="Fujita N."/>
            <person name="Harayama S."/>
        </authorList>
    </citation>
    <scope>NUCLEOTIDE SEQUENCE [LARGE SCALE GENOMIC DNA]</scope>
    <source>
        <strain evidence="2 3">B4</strain>
        <plasmid evidence="2 3">pROB02</plasmid>
    </source>
</reference>
<sequence>MVPQAGQCACCATEGGAPRCTCGDEGNLQRREHRQGASGDQSLRTRLPREVSEGGREDHRRHGRAARVLQVSGRALGASTHDKSHRVYFRDVRLRTKVTKGPGSRAAGLAMAYKLIDAA</sequence>
<dbReference type="AlphaFoldDB" id="C1BDP8"/>
<keyword evidence="2" id="KW-0614">Plasmid</keyword>
<reference evidence="2 3" key="1">
    <citation type="journal article" date="2005" name="J. Biosci. Bioeng.">
        <title>Isolation and characterization of benzene-tolerant Rhodococcus opacus strains.</title>
        <authorList>
            <person name="Na K.S."/>
            <person name="Kuroda A."/>
            <person name="Takiguchi N."/>
            <person name="Ikeda T."/>
            <person name="Ohtake H."/>
            <person name="Kato J."/>
        </authorList>
    </citation>
    <scope>NUCLEOTIDE SEQUENCE [LARGE SCALE GENOMIC DNA]</scope>
    <source>
        <strain evidence="2 3">B4</strain>
        <plasmid evidence="2">pROB02</plasmid>
    </source>
</reference>
<evidence type="ECO:0000256" key="1">
    <source>
        <dbReference type="SAM" id="MobiDB-lite"/>
    </source>
</evidence>